<feature type="domain" description="SusD-like N-terminal" evidence="7">
    <location>
        <begin position="34"/>
        <end position="231"/>
    </location>
</feature>
<dbReference type="SUPFAM" id="SSF48452">
    <property type="entry name" value="TPR-like"/>
    <property type="match status" value="1"/>
</dbReference>
<dbReference type="InterPro" id="IPR011990">
    <property type="entry name" value="TPR-like_helical_dom_sf"/>
</dbReference>
<evidence type="ECO:0000259" key="7">
    <source>
        <dbReference type="Pfam" id="PF14322"/>
    </source>
</evidence>
<dbReference type="GO" id="GO:0009279">
    <property type="term" value="C:cell outer membrane"/>
    <property type="evidence" value="ECO:0007669"/>
    <property type="project" value="UniProtKB-SubCell"/>
</dbReference>
<keyword evidence="3" id="KW-0732">Signal</keyword>
<gene>
    <name evidence="8" type="ORF">EG028_01690</name>
</gene>
<dbReference type="RefSeq" id="WP_120514298.1">
    <property type="nucleotide sequence ID" value="NZ_QXZY01000001.1"/>
</dbReference>
<accession>A0A3N4MM02</accession>
<comment type="caution">
    <text evidence="8">The sequence shown here is derived from an EMBL/GenBank/DDBJ whole genome shotgun (WGS) entry which is preliminary data.</text>
</comment>
<evidence type="ECO:0000256" key="3">
    <source>
        <dbReference type="ARBA" id="ARBA00022729"/>
    </source>
</evidence>
<dbReference type="Proteomes" id="UP000279089">
    <property type="component" value="Unassembled WGS sequence"/>
</dbReference>
<evidence type="ECO:0000259" key="6">
    <source>
        <dbReference type="Pfam" id="PF07980"/>
    </source>
</evidence>
<dbReference type="Pfam" id="PF14322">
    <property type="entry name" value="SusD-like_3"/>
    <property type="match status" value="1"/>
</dbReference>
<comment type="similarity">
    <text evidence="2">Belongs to the SusD family.</text>
</comment>
<protein>
    <submittedName>
        <fullName evidence="8">RagB/SusD family nutrient uptake outer membrane protein</fullName>
    </submittedName>
</protein>
<comment type="subcellular location">
    <subcellularLocation>
        <location evidence="1">Cell outer membrane</location>
    </subcellularLocation>
</comment>
<sequence>MLSQYLKRRILIILATGIIIFSQGCSKSLDEVPLSNLSNTAVLKDSIGFENYITALHQGARDEFTNTDGINHNFNMQFGTDIATTGSPTIAPFRNYETYLTSTQLVVGFYWNWAYGTMLLRANTIIAYAGKPEAAAYWKSDAQRNAIIAEARFFRGYTFNLLANLYGGVPLVDTIYSSPKADFTRASRKETYEQAVRDLEFASQWLPATVPKAREGRIVKAAADHLLAEVYISLEMYDKSVEAATRVINSGLYNLMTIRFGSEKSKPGDVFSDLFRNGNQNRSSGNLESIYVLQIEDQTPGGQGGTGGNNNLRGWAPFYSSGNFRAPDGKAGFILADSMGRGVGWVRPNNYFFYDIWKDNWENDMRNSTYNIRRTFVYNNPGSTFFGKIVEKRTLADDTMFYMFPTIRKVEGNLPKSGDNSTGRTFTDMMVYRLAETYLLRAEAYFRKGEPGPAADDINAVRARAGAKLIGSGDVTIDYILDERARELTVEEPRRRTLCRMGNLVERVRIYNIRPDTRSSIKDKHLFFPIPQSAIDANYGAELKQNPDYN</sequence>
<evidence type="ECO:0000313" key="8">
    <source>
        <dbReference type="EMBL" id="RPD43027.1"/>
    </source>
</evidence>
<dbReference type="InterPro" id="IPR033985">
    <property type="entry name" value="SusD-like_N"/>
</dbReference>
<organism evidence="8 9">
    <name type="scientific">Chitinophaga barathri</name>
    <dbReference type="NCBI Taxonomy" id="1647451"/>
    <lineage>
        <taxon>Bacteria</taxon>
        <taxon>Pseudomonadati</taxon>
        <taxon>Bacteroidota</taxon>
        <taxon>Chitinophagia</taxon>
        <taxon>Chitinophagales</taxon>
        <taxon>Chitinophagaceae</taxon>
        <taxon>Chitinophaga</taxon>
    </lineage>
</organism>
<evidence type="ECO:0000256" key="1">
    <source>
        <dbReference type="ARBA" id="ARBA00004442"/>
    </source>
</evidence>
<evidence type="ECO:0000256" key="2">
    <source>
        <dbReference type="ARBA" id="ARBA00006275"/>
    </source>
</evidence>
<keyword evidence="5" id="KW-0998">Cell outer membrane</keyword>
<dbReference type="AlphaFoldDB" id="A0A3N4MM02"/>
<evidence type="ECO:0000313" key="9">
    <source>
        <dbReference type="Proteomes" id="UP000279089"/>
    </source>
</evidence>
<evidence type="ECO:0000256" key="4">
    <source>
        <dbReference type="ARBA" id="ARBA00023136"/>
    </source>
</evidence>
<reference evidence="9" key="1">
    <citation type="submission" date="2018-11" db="EMBL/GenBank/DDBJ databases">
        <title>Chitinophaga lutea sp.nov., isolate from arsenic contaminated soil.</title>
        <authorList>
            <person name="Zong Y."/>
        </authorList>
    </citation>
    <scope>NUCLEOTIDE SEQUENCE [LARGE SCALE GENOMIC DNA]</scope>
    <source>
        <strain evidence="9">YLT18</strain>
    </source>
</reference>
<dbReference type="Gene3D" id="1.25.40.390">
    <property type="match status" value="1"/>
</dbReference>
<feature type="domain" description="RagB/SusD" evidence="6">
    <location>
        <begin position="417"/>
        <end position="549"/>
    </location>
</feature>
<dbReference type="PROSITE" id="PS51257">
    <property type="entry name" value="PROKAR_LIPOPROTEIN"/>
    <property type="match status" value="1"/>
</dbReference>
<dbReference type="Pfam" id="PF07980">
    <property type="entry name" value="SusD_RagB"/>
    <property type="match status" value="1"/>
</dbReference>
<keyword evidence="9" id="KW-1185">Reference proteome</keyword>
<keyword evidence="4" id="KW-0472">Membrane</keyword>
<dbReference type="EMBL" id="RMBX01000001">
    <property type="protein sequence ID" value="RPD43027.1"/>
    <property type="molecule type" value="Genomic_DNA"/>
</dbReference>
<dbReference type="OrthoDB" id="5694214at2"/>
<name>A0A3N4MM02_9BACT</name>
<dbReference type="InterPro" id="IPR012944">
    <property type="entry name" value="SusD_RagB_dom"/>
</dbReference>
<proteinExistence type="inferred from homology"/>
<evidence type="ECO:0000256" key="5">
    <source>
        <dbReference type="ARBA" id="ARBA00023237"/>
    </source>
</evidence>